<evidence type="ECO:0000313" key="3">
    <source>
        <dbReference type="EMBL" id="MDO6541803.1"/>
    </source>
</evidence>
<dbReference type="GO" id="GO:0008300">
    <property type="term" value="P:isoprenoid catabolic process"/>
    <property type="evidence" value="ECO:0007669"/>
    <property type="project" value="TreeGrafter"/>
</dbReference>
<comment type="caution">
    <text evidence="3">The sequence shown here is derived from an EMBL/GenBank/DDBJ whole genome shotgun (WGS) entry which is preliminary data.</text>
</comment>
<reference evidence="3" key="1">
    <citation type="submission" date="2023-07" db="EMBL/GenBank/DDBJ databases">
        <title>Genome content predicts the carbon catabolic preferences of heterotrophic bacteria.</title>
        <authorList>
            <person name="Gralka M."/>
        </authorList>
    </citation>
    <scope>NUCLEOTIDE SEQUENCE</scope>
    <source>
        <strain evidence="3">G2M05</strain>
    </source>
</reference>
<name>A0AAW7Y4B9_9GAMM</name>
<dbReference type="Pfam" id="PF00378">
    <property type="entry name" value="ECH_1"/>
    <property type="match status" value="1"/>
</dbReference>
<dbReference type="InterPro" id="IPR014748">
    <property type="entry name" value="Enoyl-CoA_hydra_C"/>
</dbReference>
<organism evidence="3 4">
    <name type="scientific">Photobacterium sanguinicancri</name>
    <dbReference type="NCBI Taxonomy" id="875932"/>
    <lineage>
        <taxon>Bacteria</taxon>
        <taxon>Pseudomonadati</taxon>
        <taxon>Pseudomonadota</taxon>
        <taxon>Gammaproteobacteria</taxon>
        <taxon>Vibrionales</taxon>
        <taxon>Vibrionaceae</taxon>
        <taxon>Photobacterium</taxon>
    </lineage>
</organism>
<dbReference type="AlphaFoldDB" id="A0AAW7Y4B9"/>
<gene>
    <name evidence="3" type="ORF">Q4568_04625</name>
</gene>
<feature type="region of interest" description="Disordered" evidence="2">
    <location>
        <begin position="256"/>
        <end position="282"/>
    </location>
</feature>
<sequence length="282" mass="31236">MNINHTSSNQLQPQSIVLNIEKNGVAYLTLNRAEKHNAFDSNIIAELIEQLTILNNNPNIRALVLQANGKHFSAGADLQWMRSMADKTPEENQEDAERLALLMHRLDTFPHPTLCLVQGCAFGGALGLICCCDMAIASPDSQFCLSEVKLGLIPATIGPYVTRAIGIRQARRYMLTAEIIESQVALNLGLIHISTTNIDQARDEWLQHILANAPIALSAAKSLCQACDAEHIEEHLRQTTSEMIATLRVSPEGQEGISAFFEKRPPNWQPKPSQKNEDKHNE</sequence>
<dbReference type="Gene3D" id="1.10.12.10">
    <property type="entry name" value="Lyase 2-enoyl-coa Hydratase, Chain A, domain 2"/>
    <property type="match status" value="1"/>
</dbReference>
<evidence type="ECO:0000256" key="2">
    <source>
        <dbReference type="SAM" id="MobiDB-lite"/>
    </source>
</evidence>
<dbReference type="SUPFAM" id="SSF52096">
    <property type="entry name" value="ClpP/crotonase"/>
    <property type="match status" value="1"/>
</dbReference>
<dbReference type="PANTHER" id="PTHR42964">
    <property type="entry name" value="ENOYL-COA HYDRATASE"/>
    <property type="match status" value="1"/>
</dbReference>
<accession>A0AAW7Y4B9</accession>
<protein>
    <submittedName>
        <fullName evidence="3">Enoyl-CoA hydratase-related protein</fullName>
    </submittedName>
</protein>
<proteinExistence type="inferred from homology"/>
<evidence type="ECO:0000313" key="4">
    <source>
        <dbReference type="Proteomes" id="UP001170624"/>
    </source>
</evidence>
<dbReference type="CDD" id="cd06558">
    <property type="entry name" value="crotonase-like"/>
    <property type="match status" value="1"/>
</dbReference>
<dbReference type="EMBL" id="JAUOPU010000003">
    <property type="protein sequence ID" value="MDO6541803.1"/>
    <property type="molecule type" value="Genomic_DNA"/>
</dbReference>
<dbReference type="Proteomes" id="UP001170624">
    <property type="component" value="Unassembled WGS sequence"/>
</dbReference>
<comment type="similarity">
    <text evidence="1">Belongs to the enoyl-CoA hydratase/isomerase family.</text>
</comment>
<dbReference type="InterPro" id="IPR029045">
    <property type="entry name" value="ClpP/crotonase-like_dom_sf"/>
</dbReference>
<evidence type="ECO:0000256" key="1">
    <source>
        <dbReference type="ARBA" id="ARBA00005254"/>
    </source>
</evidence>
<dbReference type="RefSeq" id="WP_303498527.1">
    <property type="nucleotide sequence ID" value="NZ_JAUOPU010000003.1"/>
</dbReference>
<dbReference type="PANTHER" id="PTHR42964:SF1">
    <property type="entry name" value="POLYKETIDE BIOSYNTHESIS ENOYL-COA HYDRATASE PKSH-RELATED"/>
    <property type="match status" value="1"/>
</dbReference>
<dbReference type="InterPro" id="IPR001753">
    <property type="entry name" value="Enoyl-CoA_hydra/iso"/>
</dbReference>
<dbReference type="InterPro" id="IPR051683">
    <property type="entry name" value="Enoyl-CoA_Hydratase/Isomerase"/>
</dbReference>
<dbReference type="Gene3D" id="3.90.226.10">
    <property type="entry name" value="2-enoyl-CoA Hydratase, Chain A, domain 1"/>
    <property type="match status" value="1"/>
</dbReference>
<dbReference type="GO" id="GO:0003824">
    <property type="term" value="F:catalytic activity"/>
    <property type="evidence" value="ECO:0007669"/>
    <property type="project" value="UniProtKB-ARBA"/>
</dbReference>